<name>A0AC61R643_9FIRM</name>
<gene>
    <name evidence="1" type="ORF">E5336_08445</name>
</gene>
<protein>
    <submittedName>
        <fullName evidence="1">Uncharacterized protein</fullName>
    </submittedName>
</protein>
<keyword evidence="2" id="KW-1185">Reference proteome</keyword>
<organism evidence="1 2">
    <name type="scientific">Dubosiella muris</name>
    <dbReference type="NCBI Taxonomy" id="3038133"/>
    <lineage>
        <taxon>Bacteria</taxon>
        <taxon>Bacillati</taxon>
        <taxon>Bacillota</taxon>
        <taxon>Erysipelotrichia</taxon>
        <taxon>Erysipelotrichales</taxon>
        <taxon>Erysipelotrichaceae</taxon>
        <taxon>Dubosiella</taxon>
    </lineage>
</organism>
<evidence type="ECO:0000313" key="2">
    <source>
        <dbReference type="Proteomes" id="UP000308836"/>
    </source>
</evidence>
<sequence>MIYITGDIHREQDIHKINPREFEAGNHLTPDDYVIICGDFGCIWDGGSGDRFWLNWLESLPWNTLFVDGNYENFDVLKTYPVVDYKGGKARQIRSNIYHLMRGEVYEIDGHSFFTFGGAYSHDLHYRTEHVNWWKDEIPTKAEANNALRNLERRGWKVDYVLSHDVYASHPFSDKYEVTLSPYGQDYVDIHDLLETINQKLTYDVWFCGHYHGDFIHYDQKKPCITLFNHVVLLEELEKYLPLLKPAGR</sequence>
<dbReference type="EMBL" id="SRYG01000017">
    <property type="protein sequence ID" value="TGY65438.1"/>
    <property type="molecule type" value="Genomic_DNA"/>
</dbReference>
<evidence type="ECO:0000313" key="1">
    <source>
        <dbReference type="EMBL" id="TGY65438.1"/>
    </source>
</evidence>
<dbReference type="Proteomes" id="UP000308836">
    <property type="component" value="Unassembled WGS sequence"/>
</dbReference>
<reference evidence="1" key="1">
    <citation type="submission" date="2019-04" db="EMBL/GenBank/DDBJ databases">
        <title>Microbes associate with the intestines of laboratory mice.</title>
        <authorList>
            <person name="Navarre W."/>
            <person name="Wong E."/>
            <person name="Huang K."/>
            <person name="Tropini C."/>
            <person name="Ng K."/>
            <person name="Yu B."/>
        </authorList>
    </citation>
    <scope>NUCLEOTIDE SEQUENCE</scope>
    <source>
        <strain evidence="1">NM09_H32</strain>
    </source>
</reference>
<accession>A0AC61R643</accession>
<proteinExistence type="predicted"/>
<comment type="caution">
    <text evidence="1">The sequence shown here is derived from an EMBL/GenBank/DDBJ whole genome shotgun (WGS) entry which is preliminary data.</text>
</comment>